<organism evidence="2 3">
    <name type="scientific">Photobacterium lutimaris</name>
    <dbReference type="NCBI Taxonomy" id="388278"/>
    <lineage>
        <taxon>Bacteria</taxon>
        <taxon>Pseudomonadati</taxon>
        <taxon>Pseudomonadota</taxon>
        <taxon>Gammaproteobacteria</taxon>
        <taxon>Vibrionales</taxon>
        <taxon>Vibrionaceae</taxon>
        <taxon>Photobacterium</taxon>
    </lineage>
</organism>
<reference evidence="2 3" key="1">
    <citation type="submission" date="2018-03" db="EMBL/GenBank/DDBJ databases">
        <title>Whole genome sequencing of Histamine producing bacteria.</title>
        <authorList>
            <person name="Butler K."/>
        </authorList>
    </citation>
    <scope>NUCLEOTIDE SEQUENCE [LARGE SCALE GENOMIC DNA]</scope>
    <source>
        <strain evidence="2 3">JCM 13586</strain>
    </source>
</reference>
<keyword evidence="3" id="KW-1185">Reference proteome</keyword>
<protein>
    <submittedName>
        <fullName evidence="2">Uncharacterized protein</fullName>
    </submittedName>
</protein>
<accession>A0A2T3IZL2</accession>
<sequence>MFFEDSLTHAKFHSTLVADEIGFGYVIGRHYQSRDGHVVQPDRLYQSKFRAEYLLRHHCEFWSGKFELLTLYQQLCPTPLQHHKSIDEMIDELSSRMASGDLNVYRVHSFMPPPPESTGADVPMAGKARVISIDKIASSAKALTQGGKTDKRPQQLECFDLTCTLPDGQPAEGIPYQVKLLSSGTVFEGTLDQSGSQHYDDLEPGDVEVTFGTPISESAISTTRTQVSQLLDSIIAQQKAQAAEIEAEYQQMNMLEKGAVLAREVGKGVYDAGAGLLEFIDDVHAATSASGYLRRAASAAWRTNDTVTDDWLATFGNNFNDQNHQALVKALGFDPNSISKETLAEAYDIASFIKNDPATQSALMNFATEYAKAQHITEWAYIGGGAVFEIVLAALLAASTGGLGTAGATASKARHTGKLAELGQLLRTLTKQLKQKAQYKVKRGQTNGLVEHRIAKPNGAEVPSKIKQNNFRKSKYRKPPTSLEEVLERLQEAKERLKKNNGIYQPKYSDDQLRA</sequence>
<dbReference type="RefSeq" id="WP_211321957.1">
    <property type="nucleotide sequence ID" value="NZ_PYMH01000003.1"/>
</dbReference>
<evidence type="ECO:0000256" key="1">
    <source>
        <dbReference type="SAM" id="MobiDB-lite"/>
    </source>
</evidence>
<dbReference type="Proteomes" id="UP000241222">
    <property type="component" value="Unassembled WGS sequence"/>
</dbReference>
<comment type="caution">
    <text evidence="2">The sequence shown here is derived from an EMBL/GenBank/DDBJ whole genome shotgun (WGS) entry which is preliminary data.</text>
</comment>
<feature type="non-terminal residue" evidence="2">
    <location>
        <position position="515"/>
    </location>
</feature>
<dbReference type="AlphaFoldDB" id="A0A2T3IZL2"/>
<gene>
    <name evidence="2" type="ORF">C9I99_09005</name>
</gene>
<evidence type="ECO:0000313" key="3">
    <source>
        <dbReference type="Proteomes" id="UP000241222"/>
    </source>
</evidence>
<evidence type="ECO:0000313" key="2">
    <source>
        <dbReference type="EMBL" id="PSU34124.1"/>
    </source>
</evidence>
<proteinExistence type="predicted"/>
<feature type="region of interest" description="Disordered" evidence="1">
    <location>
        <begin position="495"/>
        <end position="515"/>
    </location>
</feature>
<name>A0A2T3IZL2_9GAMM</name>
<dbReference type="EMBL" id="PYMH01000003">
    <property type="protein sequence ID" value="PSU34124.1"/>
    <property type="molecule type" value="Genomic_DNA"/>
</dbReference>